<feature type="domain" description="Pyrrolo-quinoline quinone repeat" evidence="3">
    <location>
        <begin position="117"/>
        <end position="240"/>
    </location>
</feature>
<evidence type="ECO:0000313" key="4">
    <source>
        <dbReference type="EMBL" id="USY22956.1"/>
    </source>
</evidence>
<name>A0ABY5DGP8_9ACTN</name>
<dbReference type="Proteomes" id="UP001055940">
    <property type="component" value="Chromosome"/>
</dbReference>
<sequence>MRRFCLLLLPVLLSGCAVAPDITADAGTSEDPIEERLVAFQESYYSEPSAISPDEDLLCRGERADECFENGELRWSLPLEGTYLLRANTYEPLGLHHADTGAHSLEGISWPGAGRFAAVEIEGQGTVVYAENTRFRALDATTGEQRWRVDLGEALDRETFLHTGLSALHHSGDALLARFERALVVVDPDDGEVETVVRTSHRLGTLTSVVDGHALFRSGDRNPLFTSIDLDRGEVVWTGLGQDDPEEDTENDVLEYVGAYGPHAYLTWTVGRDSDLLALHRSTGWFVRVDVHTGELEHLITDGFEGLRRSSTLSGVHPDGYVVLNSEEAGVQYAYDFADDEFLWEGEARRGGLTPVETRSGPAFRHLNGTLLDAATGEPLAEGTEVESLAEVTPRREARTGRDQDRMTSWVETGGYRGGPVGLGTYGLLRTDEFAMALACAPDGVGELGAQSGYQGVPCERPRLYTVNLDE</sequence>
<proteinExistence type="predicted"/>
<evidence type="ECO:0000256" key="2">
    <source>
        <dbReference type="SAM" id="SignalP"/>
    </source>
</evidence>
<dbReference type="EMBL" id="CP099837">
    <property type="protein sequence ID" value="USY22956.1"/>
    <property type="molecule type" value="Genomic_DNA"/>
</dbReference>
<keyword evidence="5" id="KW-1185">Reference proteome</keyword>
<reference evidence="4" key="1">
    <citation type="submission" date="2022-06" db="EMBL/GenBank/DDBJ databases">
        <authorList>
            <person name="Ping M."/>
        </authorList>
    </citation>
    <scope>NUCLEOTIDE SEQUENCE</scope>
    <source>
        <strain evidence="4">JCM11759T</strain>
    </source>
</reference>
<gene>
    <name evidence="4" type="ORF">NE857_15855</name>
</gene>
<dbReference type="Gene3D" id="2.130.10.10">
    <property type="entry name" value="YVTN repeat-like/Quinoprotein amine dehydrogenase"/>
    <property type="match status" value="1"/>
</dbReference>
<evidence type="ECO:0000313" key="5">
    <source>
        <dbReference type="Proteomes" id="UP001055940"/>
    </source>
</evidence>
<dbReference type="SUPFAM" id="SSF50998">
    <property type="entry name" value="Quinoprotein alcohol dehydrogenase-like"/>
    <property type="match status" value="1"/>
</dbReference>
<dbReference type="PROSITE" id="PS51257">
    <property type="entry name" value="PROKAR_LIPOPROTEIN"/>
    <property type="match status" value="1"/>
</dbReference>
<feature type="region of interest" description="Disordered" evidence="1">
    <location>
        <begin position="382"/>
        <end position="406"/>
    </location>
</feature>
<feature type="signal peptide" evidence="2">
    <location>
        <begin position="1"/>
        <end position="19"/>
    </location>
</feature>
<dbReference type="RefSeq" id="WP_254421704.1">
    <property type="nucleotide sequence ID" value="NZ_CP099837.1"/>
</dbReference>
<evidence type="ECO:0000259" key="3">
    <source>
        <dbReference type="Pfam" id="PF13360"/>
    </source>
</evidence>
<accession>A0ABY5DGP8</accession>
<keyword evidence="2" id="KW-0732">Signal</keyword>
<evidence type="ECO:0000256" key="1">
    <source>
        <dbReference type="SAM" id="MobiDB-lite"/>
    </source>
</evidence>
<organism evidence="4 5">
    <name type="scientific">Nocardiopsis exhalans</name>
    <dbReference type="NCBI Taxonomy" id="163604"/>
    <lineage>
        <taxon>Bacteria</taxon>
        <taxon>Bacillati</taxon>
        <taxon>Actinomycetota</taxon>
        <taxon>Actinomycetes</taxon>
        <taxon>Streptosporangiales</taxon>
        <taxon>Nocardiopsidaceae</taxon>
        <taxon>Nocardiopsis</taxon>
    </lineage>
</organism>
<dbReference type="InterPro" id="IPR002372">
    <property type="entry name" value="PQQ_rpt_dom"/>
</dbReference>
<dbReference type="Pfam" id="PF13360">
    <property type="entry name" value="PQQ_2"/>
    <property type="match status" value="1"/>
</dbReference>
<dbReference type="InterPro" id="IPR011047">
    <property type="entry name" value="Quinoprotein_ADH-like_sf"/>
</dbReference>
<protein>
    <submittedName>
        <fullName evidence="4">PQQ-like beta-propeller repeat protein</fullName>
    </submittedName>
</protein>
<feature type="compositionally biased region" description="Basic and acidic residues" evidence="1">
    <location>
        <begin position="393"/>
        <end position="406"/>
    </location>
</feature>
<dbReference type="InterPro" id="IPR015943">
    <property type="entry name" value="WD40/YVTN_repeat-like_dom_sf"/>
</dbReference>
<feature type="chain" id="PRO_5046172000" evidence="2">
    <location>
        <begin position="20"/>
        <end position="471"/>
    </location>
</feature>